<gene>
    <name evidence="1" type="ORF">GBF38_021306</name>
</gene>
<comment type="caution">
    <text evidence="1">The sequence shown here is derived from an EMBL/GenBank/DDBJ whole genome shotgun (WGS) entry which is preliminary data.</text>
</comment>
<protein>
    <submittedName>
        <fullName evidence="1">Uncharacterized protein</fullName>
    </submittedName>
</protein>
<sequence length="843" mass="95281">MPRLEELANVALRVPSILVLDLLYKCDIEGLTDHLKAKNEDMLFKYKYVIWNMYYLGHLVNVVVLVLPLRHIVTLYLHILAALLLYMGHQISKDYVREELQYGYEGAVYLDSLAFNRFVSAMTSQIILSTLCAFLMKTRKVWLFSAHMLPLLARLCAAPHATLLTVNTFSMGLTGAGITVFLLSHLFLPYRLARAAYSELLQLEVIELYRLLAVGISLWNQFAVPVLFSVFWFVLFVVQLCSDTMSGNASPGHQGIMFFLLTSVSECCATPYSLLGLTFVVSYLALGLLNLCKFYLGGYVAVQNENVMHRGVTEGVTLLLLALQTGLLDMQALQRTFLLSIILFIVVTSTLQSMIEITDPVILALGASRNRSVWKHFRGLSMCLLLLVFPVFMAYKISQFFHMDFWLLILVSSCMLTSLQVTGTMLIYTLFMVELFRSDPIESLDEVIYWVNAVSRVLEFVVALCVVAYGTWESLFGEWSWMGASVIIIHSYFNVWLRAQSGWKSFLLRQEAAKKINSLPRATAHQLQQHNDVCSICFQELSDLARDPPAQCSAGPVGDDMFHWQATIMGPSDSPYQGGVFFLTIHFPTDYPFKPPKVAFTTRIYHPNINSNGSICLDILRSQWSPALTISKVLLSICSLLCDPNPDDPLVPEIARIYKTDSQKYDLAQNNSIREIEAVRAHVSHLREGVLRHCVMGDLSFRPKAELQSLLTHLDQVDTAKNPCIREARRRAVVEVQAIITFLDLREALARRQPGPAEHPSHRAVWLVLGSLSDLQAQVLGFDGKRADKSYMMLEELLTKQLLALDAVDPQGDETTKMARKQAVKFAQNILNYLDMKTDEWEY</sequence>
<name>A0ACB7FFZ0_NIBAL</name>
<evidence type="ECO:0000313" key="2">
    <source>
        <dbReference type="Proteomes" id="UP000805704"/>
    </source>
</evidence>
<evidence type="ECO:0000313" key="1">
    <source>
        <dbReference type="EMBL" id="KAG8013099.1"/>
    </source>
</evidence>
<dbReference type="Proteomes" id="UP000805704">
    <property type="component" value="Chromosome 11"/>
</dbReference>
<reference evidence="1" key="1">
    <citation type="submission" date="2020-04" db="EMBL/GenBank/DDBJ databases">
        <title>A chromosome-scale assembly and high-density genetic map of the yellow drum (Nibea albiflora) genome.</title>
        <authorList>
            <person name="Xu D."/>
            <person name="Zhang W."/>
            <person name="Chen R."/>
            <person name="Tan P."/>
            <person name="Wang L."/>
            <person name="Song H."/>
            <person name="Tian L."/>
            <person name="Zhu Q."/>
            <person name="Wang B."/>
        </authorList>
    </citation>
    <scope>NUCLEOTIDE SEQUENCE</scope>
    <source>
        <strain evidence="1">ZJHYS-2018</strain>
    </source>
</reference>
<keyword evidence="2" id="KW-1185">Reference proteome</keyword>
<organism evidence="1 2">
    <name type="scientific">Nibea albiflora</name>
    <name type="common">Yellow drum</name>
    <name type="synonym">Corvina albiflora</name>
    <dbReference type="NCBI Taxonomy" id="240163"/>
    <lineage>
        <taxon>Eukaryota</taxon>
        <taxon>Metazoa</taxon>
        <taxon>Chordata</taxon>
        <taxon>Craniata</taxon>
        <taxon>Vertebrata</taxon>
        <taxon>Euteleostomi</taxon>
        <taxon>Actinopterygii</taxon>
        <taxon>Neopterygii</taxon>
        <taxon>Teleostei</taxon>
        <taxon>Neoteleostei</taxon>
        <taxon>Acanthomorphata</taxon>
        <taxon>Eupercaria</taxon>
        <taxon>Sciaenidae</taxon>
        <taxon>Nibea</taxon>
    </lineage>
</organism>
<proteinExistence type="predicted"/>
<accession>A0ACB7FFZ0</accession>
<dbReference type="EMBL" id="CM024799">
    <property type="protein sequence ID" value="KAG8013099.1"/>
    <property type="molecule type" value="Genomic_DNA"/>
</dbReference>